<evidence type="ECO:0000313" key="2">
    <source>
        <dbReference type="EMBL" id="TKA64682.1"/>
    </source>
</evidence>
<dbReference type="Pfam" id="PF09784">
    <property type="entry name" value="L31"/>
    <property type="match status" value="1"/>
</dbReference>
<dbReference type="PANTHER" id="PTHR28271:SF1">
    <property type="entry name" value="LARGE RIBOSOMAL SUBUNIT PROTEIN ML60"/>
    <property type="match status" value="1"/>
</dbReference>
<evidence type="ECO:0000313" key="3">
    <source>
        <dbReference type="Proteomes" id="UP000308768"/>
    </source>
</evidence>
<name>A0A4U0WN51_9PEZI</name>
<dbReference type="STRING" id="331657.A0A4U0WN51"/>
<accession>A0A4U0WN51</accession>
<evidence type="ECO:0008006" key="4">
    <source>
        <dbReference type="Google" id="ProtNLM"/>
    </source>
</evidence>
<gene>
    <name evidence="2" type="ORF">B0A49_06422</name>
    <name evidence="1" type="ORF">B0A49_12525</name>
</gene>
<protein>
    <recommendedName>
        <fullName evidence="4">54S ribosomal protein L31, mitochondrial</fullName>
    </recommendedName>
</protein>
<evidence type="ECO:0000313" key="1">
    <source>
        <dbReference type="EMBL" id="TKA53799.1"/>
    </source>
</evidence>
<reference evidence="2 3" key="1">
    <citation type="submission" date="2017-03" db="EMBL/GenBank/DDBJ databases">
        <title>Genomes of endolithic fungi from Antarctica.</title>
        <authorList>
            <person name="Coleine C."/>
            <person name="Masonjones S."/>
            <person name="Stajich J.E."/>
        </authorList>
    </citation>
    <scope>NUCLEOTIDE SEQUENCE [LARGE SCALE GENOMIC DNA]</scope>
    <source>
        <strain evidence="2 3">CCFEE 5187</strain>
    </source>
</reference>
<dbReference type="AlphaFoldDB" id="A0A4U0WN51"/>
<dbReference type="InterPro" id="IPR016340">
    <property type="entry name" value="Ribosomal_mL60"/>
</dbReference>
<dbReference type="EMBL" id="NAJN01001231">
    <property type="protein sequence ID" value="TKA64682.1"/>
    <property type="molecule type" value="Genomic_DNA"/>
</dbReference>
<proteinExistence type="predicted"/>
<dbReference type="GO" id="GO:0003735">
    <property type="term" value="F:structural constituent of ribosome"/>
    <property type="evidence" value="ECO:0007669"/>
    <property type="project" value="TreeGrafter"/>
</dbReference>
<sequence length="152" mass="17271">MFGPFRLTSPLSGGLLWKIPWRLSRPQKLRARRRLRHVDNIVSTLDTALAKQGLSTKGLDRWKDEMPTEGEMLARDKYSMFDRKAKGYRKGVHSTSRVSFRGWEGDMGSGGAENGEVEGPVFFTRDCKLTALVCAELPKWTRLSQRLNPPGY</sequence>
<dbReference type="OrthoDB" id="2332379at2759"/>
<comment type="caution">
    <text evidence="2">The sequence shown here is derived from an EMBL/GenBank/DDBJ whole genome shotgun (WGS) entry which is preliminary data.</text>
</comment>
<dbReference type="EMBL" id="NAJN01002356">
    <property type="protein sequence ID" value="TKA53799.1"/>
    <property type="molecule type" value="Genomic_DNA"/>
</dbReference>
<dbReference type="GO" id="GO:0005762">
    <property type="term" value="C:mitochondrial large ribosomal subunit"/>
    <property type="evidence" value="ECO:0007669"/>
    <property type="project" value="TreeGrafter"/>
</dbReference>
<dbReference type="PANTHER" id="PTHR28271">
    <property type="entry name" value="54S RIBOSOMAL PROTEIN L31, MITOCHONDRIAL"/>
    <property type="match status" value="1"/>
</dbReference>
<keyword evidence="3" id="KW-1185">Reference proteome</keyword>
<dbReference type="Proteomes" id="UP000308768">
    <property type="component" value="Unassembled WGS sequence"/>
</dbReference>
<organism evidence="2 3">
    <name type="scientific">Cryomyces minteri</name>
    <dbReference type="NCBI Taxonomy" id="331657"/>
    <lineage>
        <taxon>Eukaryota</taxon>
        <taxon>Fungi</taxon>
        <taxon>Dikarya</taxon>
        <taxon>Ascomycota</taxon>
        <taxon>Pezizomycotina</taxon>
        <taxon>Dothideomycetes</taxon>
        <taxon>Dothideomycetes incertae sedis</taxon>
        <taxon>Cryomyces</taxon>
    </lineage>
</organism>